<keyword evidence="1" id="KW-0229">DNA integration</keyword>
<feature type="domain" description="Core-binding (CB)" evidence="4">
    <location>
        <begin position="1"/>
        <end position="50"/>
    </location>
</feature>
<dbReference type="InterPro" id="IPR044068">
    <property type="entry name" value="CB"/>
</dbReference>
<evidence type="ECO:0000256" key="2">
    <source>
        <dbReference type="ARBA" id="ARBA00023125"/>
    </source>
</evidence>
<gene>
    <name evidence="5" type="ORF">ILP92_05065</name>
</gene>
<name>A0A934ICV4_9RHOB</name>
<dbReference type="InterPro" id="IPR011010">
    <property type="entry name" value="DNA_brk_join_enz"/>
</dbReference>
<evidence type="ECO:0000256" key="3">
    <source>
        <dbReference type="PROSITE-ProRule" id="PRU01248"/>
    </source>
</evidence>
<dbReference type="SUPFAM" id="SSF56349">
    <property type="entry name" value="DNA breaking-rejoining enzymes"/>
    <property type="match status" value="1"/>
</dbReference>
<evidence type="ECO:0000259" key="4">
    <source>
        <dbReference type="PROSITE" id="PS51900"/>
    </source>
</evidence>
<reference evidence="5" key="1">
    <citation type="submission" date="2020-12" db="EMBL/GenBank/DDBJ databases">
        <title>Bacterial taxonomy.</title>
        <authorList>
            <person name="Pan X."/>
        </authorList>
    </citation>
    <scope>NUCLEOTIDE SEQUENCE</scope>
    <source>
        <strain evidence="5">KCTC 52957</strain>
    </source>
</reference>
<keyword evidence="6" id="KW-1185">Reference proteome</keyword>
<dbReference type="InterPro" id="IPR010998">
    <property type="entry name" value="Integrase_recombinase_N"/>
</dbReference>
<protein>
    <recommendedName>
        <fullName evidence="4">Core-binding (CB) domain-containing protein</fullName>
    </recommendedName>
</protein>
<dbReference type="EMBL" id="JAEKPD010000004">
    <property type="protein sequence ID" value="MBJ3762112.1"/>
    <property type="molecule type" value="Genomic_DNA"/>
</dbReference>
<evidence type="ECO:0000313" key="5">
    <source>
        <dbReference type="EMBL" id="MBJ3762112.1"/>
    </source>
</evidence>
<proteinExistence type="predicted"/>
<dbReference type="Gene3D" id="1.10.150.130">
    <property type="match status" value="1"/>
</dbReference>
<evidence type="ECO:0000313" key="6">
    <source>
        <dbReference type="Proteomes" id="UP000642488"/>
    </source>
</evidence>
<dbReference type="GO" id="GO:0015074">
    <property type="term" value="P:DNA integration"/>
    <property type="evidence" value="ECO:0007669"/>
    <property type="project" value="UniProtKB-KW"/>
</dbReference>
<dbReference type="PROSITE" id="PS51900">
    <property type="entry name" value="CB"/>
    <property type="match status" value="1"/>
</dbReference>
<dbReference type="RefSeq" id="WP_198915293.1">
    <property type="nucleotide sequence ID" value="NZ_JAEKPD010000004.1"/>
</dbReference>
<evidence type="ECO:0000256" key="1">
    <source>
        <dbReference type="ARBA" id="ARBA00022908"/>
    </source>
</evidence>
<sequence>MIDLCGDKPISEYTKEDANAFRDNLIERGMAGSSIVRIFGTVRSVINFAVAEEGLDIRNPFGKVYFDRN</sequence>
<comment type="caution">
    <text evidence="5">The sequence shown here is derived from an EMBL/GenBank/DDBJ whole genome shotgun (WGS) entry which is preliminary data.</text>
</comment>
<keyword evidence="2 3" id="KW-0238">DNA-binding</keyword>
<organism evidence="5 6">
    <name type="scientific">Palleronia pontilimi</name>
    <dbReference type="NCBI Taxonomy" id="1964209"/>
    <lineage>
        <taxon>Bacteria</taxon>
        <taxon>Pseudomonadati</taxon>
        <taxon>Pseudomonadota</taxon>
        <taxon>Alphaproteobacteria</taxon>
        <taxon>Rhodobacterales</taxon>
        <taxon>Roseobacteraceae</taxon>
        <taxon>Palleronia</taxon>
    </lineage>
</organism>
<dbReference type="AlphaFoldDB" id="A0A934ICV4"/>
<accession>A0A934ICV4</accession>
<dbReference type="GO" id="GO:0003677">
    <property type="term" value="F:DNA binding"/>
    <property type="evidence" value="ECO:0007669"/>
    <property type="project" value="UniProtKB-UniRule"/>
</dbReference>
<dbReference type="Proteomes" id="UP000642488">
    <property type="component" value="Unassembled WGS sequence"/>
</dbReference>